<dbReference type="EMBL" id="BMAW01029779">
    <property type="protein sequence ID" value="GFU13693.1"/>
    <property type="molecule type" value="Genomic_DNA"/>
</dbReference>
<evidence type="ECO:0000313" key="3">
    <source>
        <dbReference type="Proteomes" id="UP000887013"/>
    </source>
</evidence>
<comment type="caution">
    <text evidence="2">The sequence shown here is derived from an EMBL/GenBank/DDBJ whole genome shotgun (WGS) entry which is preliminary data.</text>
</comment>
<reference evidence="2" key="1">
    <citation type="submission" date="2020-08" db="EMBL/GenBank/DDBJ databases">
        <title>Multicomponent nature underlies the extraordinary mechanical properties of spider dragline silk.</title>
        <authorList>
            <person name="Kono N."/>
            <person name="Nakamura H."/>
            <person name="Mori M."/>
            <person name="Yoshida Y."/>
            <person name="Ohtoshi R."/>
            <person name="Malay A.D."/>
            <person name="Moran D.A.P."/>
            <person name="Tomita M."/>
            <person name="Numata K."/>
            <person name="Arakawa K."/>
        </authorList>
    </citation>
    <scope>NUCLEOTIDE SEQUENCE</scope>
</reference>
<proteinExistence type="predicted"/>
<name>A0A8X6QH02_NEPPI</name>
<evidence type="ECO:0000256" key="1">
    <source>
        <dbReference type="SAM" id="MobiDB-lite"/>
    </source>
</evidence>
<dbReference type="Proteomes" id="UP000887013">
    <property type="component" value="Unassembled WGS sequence"/>
</dbReference>
<evidence type="ECO:0000313" key="2">
    <source>
        <dbReference type="EMBL" id="GFU13693.1"/>
    </source>
</evidence>
<dbReference type="AlphaFoldDB" id="A0A8X6QH02"/>
<feature type="region of interest" description="Disordered" evidence="1">
    <location>
        <begin position="1"/>
        <end position="22"/>
    </location>
</feature>
<accession>A0A8X6QH02</accession>
<organism evidence="2 3">
    <name type="scientific">Nephila pilipes</name>
    <name type="common">Giant wood spider</name>
    <name type="synonym">Nephila maculata</name>
    <dbReference type="NCBI Taxonomy" id="299642"/>
    <lineage>
        <taxon>Eukaryota</taxon>
        <taxon>Metazoa</taxon>
        <taxon>Ecdysozoa</taxon>
        <taxon>Arthropoda</taxon>
        <taxon>Chelicerata</taxon>
        <taxon>Arachnida</taxon>
        <taxon>Araneae</taxon>
        <taxon>Araneomorphae</taxon>
        <taxon>Entelegynae</taxon>
        <taxon>Araneoidea</taxon>
        <taxon>Nephilidae</taxon>
        <taxon>Nephila</taxon>
    </lineage>
</organism>
<sequence length="84" mass="9273">MGEWVTDVAGKEHGSGPVIKPHSPGLPFSANVQSFHRWRQDIRGWLRQGSLVPSTVILLLSEAWTPLPSLPIKQAEAPPRSRVI</sequence>
<keyword evidence="3" id="KW-1185">Reference proteome</keyword>
<gene>
    <name evidence="2" type="ORF">NPIL_568431</name>
</gene>
<protein>
    <submittedName>
        <fullName evidence="2">Uncharacterized protein</fullName>
    </submittedName>
</protein>